<organism evidence="9 10">
    <name type="scientific">Cephalotrichum gorgonifer</name>
    <dbReference type="NCBI Taxonomy" id="2041049"/>
    <lineage>
        <taxon>Eukaryota</taxon>
        <taxon>Fungi</taxon>
        <taxon>Dikarya</taxon>
        <taxon>Ascomycota</taxon>
        <taxon>Pezizomycotina</taxon>
        <taxon>Sordariomycetes</taxon>
        <taxon>Hypocreomycetidae</taxon>
        <taxon>Microascales</taxon>
        <taxon>Microascaceae</taxon>
        <taxon>Cephalotrichum</taxon>
    </lineage>
</organism>
<feature type="transmembrane region" description="Helical" evidence="7">
    <location>
        <begin position="294"/>
        <end position="317"/>
    </location>
</feature>
<keyword evidence="3 7" id="KW-0812">Transmembrane</keyword>
<evidence type="ECO:0000313" key="10">
    <source>
        <dbReference type="Proteomes" id="UP001187682"/>
    </source>
</evidence>
<keyword evidence="10" id="KW-1185">Reference proteome</keyword>
<dbReference type="GO" id="GO:0005886">
    <property type="term" value="C:plasma membrane"/>
    <property type="evidence" value="ECO:0007669"/>
    <property type="project" value="TreeGrafter"/>
</dbReference>
<evidence type="ECO:0000256" key="2">
    <source>
        <dbReference type="ARBA" id="ARBA00022448"/>
    </source>
</evidence>
<keyword evidence="5 7" id="KW-0472">Membrane</keyword>
<comment type="subcellular location">
    <subcellularLocation>
        <location evidence="1">Membrane</location>
        <topology evidence="1">Multi-pass membrane protein</topology>
    </subcellularLocation>
</comment>
<feature type="transmembrane region" description="Helical" evidence="7">
    <location>
        <begin position="109"/>
        <end position="127"/>
    </location>
</feature>
<accession>A0AAE8MZH4</accession>
<feature type="region of interest" description="Disordered" evidence="6">
    <location>
        <begin position="1"/>
        <end position="61"/>
    </location>
</feature>
<name>A0AAE8MZH4_9PEZI</name>
<feature type="compositionally biased region" description="Low complexity" evidence="6">
    <location>
        <begin position="18"/>
        <end position="34"/>
    </location>
</feature>
<feature type="transmembrane region" description="Helical" evidence="7">
    <location>
        <begin position="404"/>
        <end position="425"/>
    </location>
</feature>
<dbReference type="Gene3D" id="1.20.1720.10">
    <property type="entry name" value="Multidrug resistance protein D"/>
    <property type="match status" value="1"/>
</dbReference>
<dbReference type="AlphaFoldDB" id="A0AAE8MZH4"/>
<evidence type="ECO:0000256" key="3">
    <source>
        <dbReference type="ARBA" id="ARBA00022692"/>
    </source>
</evidence>
<reference evidence="9" key="1">
    <citation type="submission" date="2018-03" db="EMBL/GenBank/DDBJ databases">
        <authorList>
            <person name="Guldener U."/>
        </authorList>
    </citation>
    <scope>NUCLEOTIDE SEQUENCE</scope>
</reference>
<evidence type="ECO:0000256" key="7">
    <source>
        <dbReference type="SAM" id="Phobius"/>
    </source>
</evidence>
<protein>
    <submittedName>
        <fullName evidence="9">Related to major facilitator (MFS1) transporter</fullName>
    </submittedName>
</protein>
<feature type="transmembrane region" description="Helical" evidence="7">
    <location>
        <begin position="464"/>
        <end position="482"/>
    </location>
</feature>
<dbReference type="InterPro" id="IPR020846">
    <property type="entry name" value="MFS_dom"/>
</dbReference>
<feature type="transmembrane region" description="Helical" evidence="7">
    <location>
        <begin position="337"/>
        <end position="358"/>
    </location>
</feature>
<feature type="transmembrane region" description="Helical" evidence="7">
    <location>
        <begin position="227"/>
        <end position="247"/>
    </location>
</feature>
<feature type="compositionally biased region" description="Basic and acidic residues" evidence="6">
    <location>
        <begin position="35"/>
        <end position="56"/>
    </location>
</feature>
<dbReference type="FunFam" id="1.20.1250.20:FF:000196">
    <property type="entry name" value="MFS toxin efflux pump (AflT)"/>
    <property type="match status" value="1"/>
</dbReference>
<feature type="transmembrane region" description="Helical" evidence="7">
    <location>
        <begin position="530"/>
        <end position="554"/>
    </location>
</feature>
<feature type="transmembrane region" description="Helical" evidence="7">
    <location>
        <begin position="431"/>
        <end position="452"/>
    </location>
</feature>
<keyword evidence="4 7" id="KW-1133">Transmembrane helix</keyword>
<proteinExistence type="predicted"/>
<dbReference type="PANTHER" id="PTHR23501">
    <property type="entry name" value="MAJOR FACILITATOR SUPERFAMILY"/>
    <property type="match status" value="1"/>
</dbReference>
<feature type="domain" description="Major facilitator superfamily (MFS) profile" evidence="8">
    <location>
        <begin position="74"/>
        <end position="557"/>
    </location>
</feature>
<dbReference type="InterPro" id="IPR036259">
    <property type="entry name" value="MFS_trans_sf"/>
</dbReference>
<evidence type="ECO:0000256" key="4">
    <source>
        <dbReference type="ARBA" id="ARBA00022989"/>
    </source>
</evidence>
<evidence type="ECO:0000256" key="6">
    <source>
        <dbReference type="SAM" id="MobiDB-lite"/>
    </source>
</evidence>
<dbReference type="SUPFAM" id="SSF103473">
    <property type="entry name" value="MFS general substrate transporter"/>
    <property type="match status" value="2"/>
</dbReference>
<feature type="transmembrane region" description="Helical" evidence="7">
    <location>
        <begin position="71"/>
        <end position="97"/>
    </location>
</feature>
<dbReference type="PROSITE" id="PS50850">
    <property type="entry name" value="MFS"/>
    <property type="match status" value="1"/>
</dbReference>
<sequence>MASTASTIVPPPGSDTASVSRVPSVSVSRSPSVSNDKERAVEKDLEGHKDGTKTPEEVEGENVEYPTGFRLTAVVVALVLSIFLVALDMTIVATAIPEITAKFKSLDDVSWYGAAFFMTIAAFQSTWGKAFKYFDLKITFLISIFIFEVGSLICGVAPTSEALIVGRAIAGVGAAGIGSGAYTLIAYSAPPKNRPMFTGIIGASYGIASVIGPLVGGAFTDHVSWRWCFYINLPIGGLSAAIILVFFKTPASAIPAKATLVEKILQMDLGGTALVMAAVVSWILIFQWGGQTNAWNSSVIIGLLVGFVLITIAFIVLEWYLGERAMMNSRILKNRTIWVSSVFIFFFAGGYFILVYYLPIYFQSISGVSPTQSGIRNLPTILSLTVATVVSGGFISATGIYTPVLLGGAAIATIASGLLFTLDIGTGAGKWIGYQIMAGIGYGVAFQIPMIATQATTDPSDLSPATAIILFFQTVGGAFFLAGGQSAFLNSMVERLATTAPTVDPGVIILTGASELRTFPAEVLPGILKAYMHGINIALALAIVGAGVAFVVGFGSRWGKLNMTNVTGAA</sequence>
<dbReference type="EMBL" id="ONZQ02000008">
    <property type="protein sequence ID" value="SPO03596.1"/>
    <property type="molecule type" value="Genomic_DNA"/>
</dbReference>
<dbReference type="CDD" id="cd17502">
    <property type="entry name" value="MFS_Azr1_MDR_like"/>
    <property type="match status" value="1"/>
</dbReference>
<dbReference type="PANTHER" id="PTHR23501:SF177">
    <property type="entry name" value="MAJOR FACILITATOR SUPERFAMILY (MFS) PROFILE DOMAIN-CONTAINING PROTEIN-RELATED"/>
    <property type="match status" value="1"/>
</dbReference>
<feature type="transmembrane region" description="Helical" evidence="7">
    <location>
        <begin position="197"/>
        <end position="215"/>
    </location>
</feature>
<feature type="transmembrane region" description="Helical" evidence="7">
    <location>
        <begin position="268"/>
        <end position="288"/>
    </location>
</feature>
<evidence type="ECO:0000256" key="1">
    <source>
        <dbReference type="ARBA" id="ARBA00004141"/>
    </source>
</evidence>
<feature type="transmembrane region" description="Helical" evidence="7">
    <location>
        <begin position="164"/>
        <end position="185"/>
    </location>
</feature>
<dbReference type="InterPro" id="IPR011701">
    <property type="entry name" value="MFS"/>
</dbReference>
<evidence type="ECO:0000313" key="9">
    <source>
        <dbReference type="EMBL" id="SPO03596.1"/>
    </source>
</evidence>
<feature type="transmembrane region" description="Helical" evidence="7">
    <location>
        <begin position="139"/>
        <end position="158"/>
    </location>
</feature>
<dbReference type="Gene3D" id="1.20.1250.20">
    <property type="entry name" value="MFS general substrate transporter like domains"/>
    <property type="match status" value="1"/>
</dbReference>
<evidence type="ECO:0000259" key="8">
    <source>
        <dbReference type="PROSITE" id="PS50850"/>
    </source>
</evidence>
<dbReference type="Proteomes" id="UP001187682">
    <property type="component" value="Unassembled WGS sequence"/>
</dbReference>
<dbReference type="GO" id="GO:0022857">
    <property type="term" value="F:transmembrane transporter activity"/>
    <property type="evidence" value="ECO:0007669"/>
    <property type="project" value="InterPro"/>
</dbReference>
<comment type="caution">
    <text evidence="9">The sequence shown here is derived from an EMBL/GenBank/DDBJ whole genome shotgun (WGS) entry which is preliminary data.</text>
</comment>
<keyword evidence="2" id="KW-0813">Transport</keyword>
<feature type="transmembrane region" description="Helical" evidence="7">
    <location>
        <begin position="378"/>
        <end position="397"/>
    </location>
</feature>
<evidence type="ECO:0000256" key="5">
    <source>
        <dbReference type="ARBA" id="ARBA00023136"/>
    </source>
</evidence>
<dbReference type="FunFam" id="1.20.1720.10:FF:000012">
    <property type="entry name" value="MFS toxin efflux pump (AflT)"/>
    <property type="match status" value="1"/>
</dbReference>
<dbReference type="Pfam" id="PF07690">
    <property type="entry name" value="MFS_1"/>
    <property type="match status" value="1"/>
</dbReference>
<gene>
    <name evidence="9" type="ORF">DNG_06279</name>
</gene>